<dbReference type="InterPro" id="IPR013325">
    <property type="entry name" value="RNA_pol_sigma_r2"/>
</dbReference>
<evidence type="ECO:0000256" key="3">
    <source>
        <dbReference type="ARBA" id="ARBA00023125"/>
    </source>
</evidence>
<dbReference type="GO" id="GO:0016987">
    <property type="term" value="F:sigma factor activity"/>
    <property type="evidence" value="ECO:0007669"/>
    <property type="project" value="UniProtKB-KW"/>
</dbReference>
<dbReference type="InterPro" id="IPR000943">
    <property type="entry name" value="RNA_pol_sigma70"/>
</dbReference>
<dbReference type="InterPro" id="IPR014284">
    <property type="entry name" value="RNA_pol_sigma-70_dom"/>
</dbReference>
<dbReference type="InterPro" id="IPR007627">
    <property type="entry name" value="RNA_pol_sigma70_r2"/>
</dbReference>
<dbReference type="InterPro" id="IPR007630">
    <property type="entry name" value="RNA_pol_sigma70_r4"/>
</dbReference>
<name>A0A517P7L5_9PLAN</name>
<feature type="domain" description="RNA polymerase sigma-70 region 2" evidence="6">
    <location>
        <begin position="179"/>
        <end position="246"/>
    </location>
</feature>
<evidence type="ECO:0000313" key="8">
    <source>
        <dbReference type="EMBL" id="QDT15362.1"/>
    </source>
</evidence>
<evidence type="ECO:0000256" key="1">
    <source>
        <dbReference type="ARBA" id="ARBA00023015"/>
    </source>
</evidence>
<dbReference type="PRINTS" id="PR00046">
    <property type="entry name" value="SIGMA70FCT"/>
</dbReference>
<dbReference type="AlphaFoldDB" id="A0A517P7L5"/>
<feature type="domain" description="RNA polymerase sigma-70 region 4" evidence="7">
    <location>
        <begin position="288"/>
        <end position="340"/>
    </location>
</feature>
<keyword evidence="9" id="KW-1185">Reference proteome</keyword>
<dbReference type="InterPro" id="IPR050239">
    <property type="entry name" value="Sigma-70_RNA_pol_init_factors"/>
</dbReference>
<dbReference type="Gene3D" id="1.20.120.1810">
    <property type="match status" value="1"/>
</dbReference>
<dbReference type="InterPro" id="IPR036388">
    <property type="entry name" value="WH-like_DNA-bd_sf"/>
</dbReference>
<dbReference type="NCBIfam" id="TIGR02937">
    <property type="entry name" value="sigma70-ECF"/>
    <property type="match status" value="1"/>
</dbReference>
<evidence type="ECO:0000259" key="7">
    <source>
        <dbReference type="Pfam" id="PF04545"/>
    </source>
</evidence>
<dbReference type="PANTHER" id="PTHR30603">
    <property type="entry name" value="RNA POLYMERASE SIGMA FACTOR RPO"/>
    <property type="match status" value="1"/>
</dbReference>
<keyword evidence="4" id="KW-0804">Transcription</keyword>
<dbReference type="Gene3D" id="1.10.10.10">
    <property type="entry name" value="Winged helix-like DNA-binding domain superfamily/Winged helix DNA-binding domain"/>
    <property type="match status" value="1"/>
</dbReference>
<sequence length="356" mass="39831">MPAARLATQTPPPAASPTQRGQEKAGRAGRTPVNRLPTQNRLPADAVSGPMPVDPESKAGRQSRAAAVLKAKCDFIDNPEFADPAVQKEILATPLIEEGTPGRRARRPEGLPNYLAGLYEVPLLTPKHEAALFRKMNFLKWKAAGLRESLSPHRPGKKKLEEIEFLLAEAKTTRNRIARCNLRLVVSIARKFADQNVSFDEFVSEGNVALLNAVAKFDYGRGFRFSTYATHAIRRAYYRMVQQRGRRNSRMVLGTGEIISESPHEHEERHLNEGQYADFQRLMAKAAGELDERERMILTARFGLEESEGVQTLQVVAGQLGICKERVRQLQNRAIGKLRELAEEMRIEAPELIAPH</sequence>
<dbReference type="Pfam" id="PF04542">
    <property type="entry name" value="Sigma70_r2"/>
    <property type="match status" value="1"/>
</dbReference>
<gene>
    <name evidence="8" type="primary">rpoD_2</name>
    <name evidence="8" type="ORF">CA12_14470</name>
</gene>
<feature type="region of interest" description="Disordered" evidence="5">
    <location>
        <begin position="1"/>
        <end position="62"/>
    </location>
</feature>
<dbReference type="GO" id="GO:0006352">
    <property type="term" value="P:DNA-templated transcription initiation"/>
    <property type="evidence" value="ECO:0007669"/>
    <property type="project" value="InterPro"/>
</dbReference>
<dbReference type="RefSeq" id="WP_145358168.1">
    <property type="nucleotide sequence ID" value="NZ_CP036265.1"/>
</dbReference>
<dbReference type="SUPFAM" id="SSF88946">
    <property type="entry name" value="Sigma2 domain of RNA polymerase sigma factors"/>
    <property type="match status" value="1"/>
</dbReference>
<keyword evidence="1" id="KW-0805">Transcription regulation</keyword>
<evidence type="ECO:0000256" key="5">
    <source>
        <dbReference type="SAM" id="MobiDB-lite"/>
    </source>
</evidence>
<dbReference type="PANTHER" id="PTHR30603:SF60">
    <property type="entry name" value="RNA POLYMERASE SIGMA FACTOR RPOD"/>
    <property type="match status" value="1"/>
</dbReference>
<keyword evidence="2" id="KW-0731">Sigma factor</keyword>
<dbReference type="Pfam" id="PF04545">
    <property type="entry name" value="Sigma70_r4"/>
    <property type="match status" value="1"/>
</dbReference>
<evidence type="ECO:0000256" key="4">
    <source>
        <dbReference type="ARBA" id="ARBA00023163"/>
    </source>
</evidence>
<dbReference type="InterPro" id="IPR013324">
    <property type="entry name" value="RNA_pol_sigma_r3/r4-like"/>
</dbReference>
<dbReference type="GO" id="GO:0003677">
    <property type="term" value="F:DNA binding"/>
    <property type="evidence" value="ECO:0007669"/>
    <property type="project" value="UniProtKB-KW"/>
</dbReference>
<dbReference type="CDD" id="cd06171">
    <property type="entry name" value="Sigma70_r4"/>
    <property type="match status" value="1"/>
</dbReference>
<protein>
    <submittedName>
        <fullName evidence="8">RNA polymerase sigma factor RpoD</fullName>
    </submittedName>
</protein>
<accession>A0A517P7L5</accession>
<dbReference type="OrthoDB" id="9780321at2"/>
<dbReference type="SUPFAM" id="SSF88659">
    <property type="entry name" value="Sigma3 and sigma4 domains of RNA polymerase sigma factors"/>
    <property type="match status" value="1"/>
</dbReference>
<proteinExistence type="predicted"/>
<evidence type="ECO:0000259" key="6">
    <source>
        <dbReference type="Pfam" id="PF04542"/>
    </source>
</evidence>
<keyword evidence="3" id="KW-0238">DNA-binding</keyword>
<dbReference type="EMBL" id="CP036265">
    <property type="protein sequence ID" value="QDT15362.1"/>
    <property type="molecule type" value="Genomic_DNA"/>
</dbReference>
<evidence type="ECO:0000256" key="2">
    <source>
        <dbReference type="ARBA" id="ARBA00023082"/>
    </source>
</evidence>
<reference evidence="8 9" key="1">
    <citation type="submission" date="2019-02" db="EMBL/GenBank/DDBJ databases">
        <title>Deep-cultivation of Planctomycetes and their phenomic and genomic characterization uncovers novel biology.</title>
        <authorList>
            <person name="Wiegand S."/>
            <person name="Jogler M."/>
            <person name="Boedeker C."/>
            <person name="Pinto D."/>
            <person name="Vollmers J."/>
            <person name="Rivas-Marin E."/>
            <person name="Kohn T."/>
            <person name="Peeters S.H."/>
            <person name="Heuer A."/>
            <person name="Rast P."/>
            <person name="Oberbeckmann S."/>
            <person name="Bunk B."/>
            <person name="Jeske O."/>
            <person name="Meyerdierks A."/>
            <person name="Storesund J.E."/>
            <person name="Kallscheuer N."/>
            <person name="Luecker S."/>
            <person name="Lage O.M."/>
            <person name="Pohl T."/>
            <person name="Merkel B.J."/>
            <person name="Hornburger P."/>
            <person name="Mueller R.-W."/>
            <person name="Bruemmer F."/>
            <person name="Labrenz M."/>
            <person name="Spormann A.M."/>
            <person name="Op den Camp H."/>
            <person name="Overmann J."/>
            <person name="Amann R."/>
            <person name="Jetten M.S.M."/>
            <person name="Mascher T."/>
            <person name="Medema M.H."/>
            <person name="Devos D.P."/>
            <person name="Kaster A.-K."/>
            <person name="Ovreas L."/>
            <person name="Rohde M."/>
            <person name="Galperin M.Y."/>
            <person name="Jogler C."/>
        </authorList>
    </citation>
    <scope>NUCLEOTIDE SEQUENCE [LARGE SCALE GENOMIC DNA]</scope>
    <source>
        <strain evidence="8 9">CA12</strain>
    </source>
</reference>
<evidence type="ECO:0000313" key="9">
    <source>
        <dbReference type="Proteomes" id="UP000318741"/>
    </source>
</evidence>
<dbReference type="Proteomes" id="UP000318741">
    <property type="component" value="Chromosome"/>
</dbReference>
<dbReference type="KEGG" id="acaf:CA12_14470"/>
<organism evidence="8 9">
    <name type="scientific">Alienimonas californiensis</name>
    <dbReference type="NCBI Taxonomy" id="2527989"/>
    <lineage>
        <taxon>Bacteria</taxon>
        <taxon>Pseudomonadati</taxon>
        <taxon>Planctomycetota</taxon>
        <taxon>Planctomycetia</taxon>
        <taxon>Planctomycetales</taxon>
        <taxon>Planctomycetaceae</taxon>
        <taxon>Alienimonas</taxon>
    </lineage>
</organism>